<dbReference type="Gene3D" id="3.20.10.10">
    <property type="entry name" value="D-amino Acid Aminotransferase, subunit A, domain 2"/>
    <property type="match status" value="1"/>
</dbReference>
<keyword evidence="6" id="KW-0808">Transferase</keyword>
<dbReference type="GO" id="GO:0008652">
    <property type="term" value="P:amino acid biosynthetic process"/>
    <property type="evidence" value="ECO:0007669"/>
    <property type="project" value="UniProtKB-KW"/>
</dbReference>
<dbReference type="PANTHER" id="PTHR11825">
    <property type="entry name" value="SUBGROUP IIII AMINOTRANSFERASE"/>
    <property type="match status" value="1"/>
</dbReference>
<evidence type="ECO:0000256" key="1">
    <source>
        <dbReference type="ARBA" id="ARBA00001933"/>
    </source>
</evidence>
<dbReference type="NCBIfam" id="NF009897">
    <property type="entry name" value="PRK13357.1"/>
    <property type="match status" value="1"/>
</dbReference>
<evidence type="ECO:0000256" key="9">
    <source>
        <dbReference type="PIRSR" id="PIRSR006468-1"/>
    </source>
</evidence>
<sequence>MNKKSLLTGLGIGAVLGAGSFLLHDKFCKKKCEYFPFFGEGTEKDIDSSKITVQLTKNPKKKKEDPNEYGFGQYMSDHMLEIDYIDKKFTVPRIVPFHDFPMHPATSVIHYGITAFEGMKAYKDSEGKIRLFRPMKNMQRFLKSARRLCLPDFNPEELLKCIEKLVMIEKDWVPEKKGFSAYIRPIIMGTDQFLGLKPASKYKIFVIISPVGSYYKDGMKGIRLYAQNEYLRSWVGGTGGNKLGGNYAPTLLPTLKGFEKECKSVLFLDKEGKVTEAGAMNCMVIWENENNERELITPSLDDNTILPGITRDSILKLSKESGQFDKVTEGDITIDQLVKAHKENRLFEVFGCGTAAIVSPVIGFKYEGKTYDFAKDGKLGEFTLYLYETILSIQHGETEHEWSHLIEEQD</sequence>
<keyword evidence="4 10" id="KW-0032">Aminotransferase</keyword>
<reference evidence="10" key="1">
    <citation type="submission" date="2022-08" db="EMBL/GenBank/DDBJ databases">
        <title>Novel sulphate-reducing endosymbionts in the free-living metamonad Anaeramoeba.</title>
        <authorList>
            <person name="Jerlstrom-Hultqvist J."/>
            <person name="Cepicka I."/>
            <person name="Gallot-Lavallee L."/>
            <person name="Salas-Leiva D."/>
            <person name="Curtis B.A."/>
            <person name="Zahonova K."/>
            <person name="Pipaliya S."/>
            <person name="Dacks J."/>
            <person name="Roger A.J."/>
        </authorList>
    </citation>
    <scope>NUCLEOTIDE SEQUENCE</scope>
    <source>
        <strain evidence="10">Busselton2</strain>
    </source>
</reference>
<keyword evidence="7" id="KW-0663">Pyridoxal phosphate</keyword>
<dbReference type="EMBL" id="JANTQA010000032">
    <property type="protein sequence ID" value="KAJ3439017.1"/>
    <property type="molecule type" value="Genomic_DNA"/>
</dbReference>
<evidence type="ECO:0000256" key="8">
    <source>
        <dbReference type="ARBA" id="ARBA00023304"/>
    </source>
</evidence>
<dbReference type="InterPro" id="IPR036038">
    <property type="entry name" value="Aminotransferase-like"/>
</dbReference>
<dbReference type="InterPro" id="IPR001544">
    <property type="entry name" value="Aminotrans_IV"/>
</dbReference>
<evidence type="ECO:0000313" key="10">
    <source>
        <dbReference type="EMBL" id="KAJ3439017.1"/>
    </source>
</evidence>
<comment type="caution">
    <text evidence="10">The sequence shown here is derived from an EMBL/GenBank/DDBJ whole genome shotgun (WGS) entry which is preliminary data.</text>
</comment>
<dbReference type="FunFam" id="3.30.470.10:FF:000002">
    <property type="entry name" value="Branched-chain-amino-acid aminotransferase"/>
    <property type="match status" value="1"/>
</dbReference>
<protein>
    <recommendedName>
        <fullName evidence="3">branched-chain-amino-acid transaminase</fullName>
        <ecNumber evidence="3">2.6.1.42</ecNumber>
    </recommendedName>
</protein>
<evidence type="ECO:0000313" key="11">
    <source>
        <dbReference type="Proteomes" id="UP001146793"/>
    </source>
</evidence>
<evidence type="ECO:0000256" key="5">
    <source>
        <dbReference type="ARBA" id="ARBA00022605"/>
    </source>
</evidence>
<dbReference type="InterPro" id="IPR033939">
    <property type="entry name" value="BCAT_family"/>
</dbReference>
<evidence type="ECO:0000256" key="6">
    <source>
        <dbReference type="ARBA" id="ARBA00022679"/>
    </source>
</evidence>
<feature type="modified residue" description="N6-(pyridoxal phosphate)lysine" evidence="9">
    <location>
        <position position="242"/>
    </location>
</feature>
<keyword evidence="5" id="KW-0028">Amino-acid biosynthesis</keyword>
<name>A0AAV7ZAE7_9EUKA</name>
<evidence type="ECO:0000256" key="4">
    <source>
        <dbReference type="ARBA" id="ARBA00022576"/>
    </source>
</evidence>
<evidence type="ECO:0000256" key="2">
    <source>
        <dbReference type="ARBA" id="ARBA00009320"/>
    </source>
</evidence>
<dbReference type="GO" id="GO:0009082">
    <property type="term" value="P:branched-chain amino acid biosynthetic process"/>
    <property type="evidence" value="ECO:0007669"/>
    <property type="project" value="UniProtKB-KW"/>
</dbReference>
<dbReference type="InterPro" id="IPR043132">
    <property type="entry name" value="BCAT-like_C"/>
</dbReference>
<dbReference type="NCBIfam" id="TIGR01123">
    <property type="entry name" value="ilvE_II"/>
    <property type="match status" value="1"/>
</dbReference>
<proteinExistence type="inferred from homology"/>
<dbReference type="Gene3D" id="3.30.470.10">
    <property type="match status" value="1"/>
</dbReference>
<dbReference type="InterPro" id="IPR043131">
    <property type="entry name" value="BCAT-like_N"/>
</dbReference>
<gene>
    <name evidence="10" type="ORF">M0812_15032</name>
</gene>
<evidence type="ECO:0000256" key="3">
    <source>
        <dbReference type="ARBA" id="ARBA00013053"/>
    </source>
</evidence>
<dbReference type="AlphaFoldDB" id="A0AAV7ZAE7"/>
<dbReference type="Pfam" id="PF01063">
    <property type="entry name" value="Aminotran_4"/>
    <property type="match status" value="1"/>
</dbReference>
<dbReference type="CDD" id="cd01557">
    <property type="entry name" value="BCAT_beta_family"/>
    <property type="match status" value="1"/>
</dbReference>
<organism evidence="10 11">
    <name type="scientific">Anaeramoeba flamelloides</name>
    <dbReference type="NCBI Taxonomy" id="1746091"/>
    <lineage>
        <taxon>Eukaryota</taxon>
        <taxon>Metamonada</taxon>
        <taxon>Anaeramoebidae</taxon>
        <taxon>Anaeramoeba</taxon>
    </lineage>
</organism>
<dbReference type="Proteomes" id="UP001146793">
    <property type="component" value="Unassembled WGS sequence"/>
</dbReference>
<dbReference type="PIRSF" id="PIRSF006468">
    <property type="entry name" value="BCAT1"/>
    <property type="match status" value="1"/>
</dbReference>
<dbReference type="InterPro" id="IPR005786">
    <property type="entry name" value="B_amino_transII"/>
</dbReference>
<keyword evidence="8" id="KW-0100">Branched-chain amino acid biosynthesis</keyword>
<comment type="cofactor">
    <cofactor evidence="1">
        <name>pyridoxal 5'-phosphate</name>
        <dbReference type="ChEBI" id="CHEBI:597326"/>
    </cofactor>
</comment>
<dbReference type="SUPFAM" id="SSF56752">
    <property type="entry name" value="D-aminoacid aminotransferase-like PLP-dependent enzymes"/>
    <property type="match status" value="1"/>
</dbReference>
<dbReference type="PANTHER" id="PTHR11825:SF44">
    <property type="entry name" value="BRANCHED-CHAIN-AMINO-ACID AMINOTRANSFERASE"/>
    <property type="match status" value="1"/>
</dbReference>
<dbReference type="GO" id="GO:0004084">
    <property type="term" value="F:branched-chain-amino-acid transaminase activity"/>
    <property type="evidence" value="ECO:0007669"/>
    <property type="project" value="UniProtKB-EC"/>
</dbReference>
<dbReference type="EC" id="2.6.1.42" evidence="3"/>
<comment type="similarity">
    <text evidence="2">Belongs to the class-IV pyridoxal-phosphate-dependent aminotransferase family.</text>
</comment>
<accession>A0AAV7ZAE7</accession>
<evidence type="ECO:0000256" key="7">
    <source>
        <dbReference type="ARBA" id="ARBA00022898"/>
    </source>
</evidence>